<evidence type="ECO:0008006" key="4">
    <source>
        <dbReference type="Google" id="ProtNLM"/>
    </source>
</evidence>
<evidence type="ECO:0000313" key="2">
    <source>
        <dbReference type="EMBL" id="MBC8756039.1"/>
    </source>
</evidence>
<protein>
    <recommendedName>
        <fullName evidence="4">Toxin-antitoxin system YwqK family antitoxin</fullName>
    </recommendedName>
</protein>
<evidence type="ECO:0000313" key="3">
    <source>
        <dbReference type="Proteomes" id="UP000619238"/>
    </source>
</evidence>
<feature type="region of interest" description="Disordered" evidence="1">
    <location>
        <begin position="177"/>
        <end position="199"/>
    </location>
</feature>
<dbReference type="Gene3D" id="2.20.110.10">
    <property type="entry name" value="Histone H3 K4-specific methyltransferase SET7/9 N-terminal domain"/>
    <property type="match status" value="1"/>
</dbReference>
<name>A0ABR7QBV5_9FLAO</name>
<dbReference type="Proteomes" id="UP000619238">
    <property type="component" value="Unassembled WGS sequence"/>
</dbReference>
<comment type="caution">
    <text evidence="2">The sequence shown here is derived from an EMBL/GenBank/DDBJ whole genome shotgun (WGS) entry which is preliminary data.</text>
</comment>
<organism evidence="2 3">
    <name type="scientific">Kordia aestuariivivens</name>
    <dbReference type="NCBI Taxonomy" id="2759037"/>
    <lineage>
        <taxon>Bacteria</taxon>
        <taxon>Pseudomonadati</taxon>
        <taxon>Bacteroidota</taxon>
        <taxon>Flavobacteriia</taxon>
        <taxon>Flavobacteriales</taxon>
        <taxon>Flavobacteriaceae</taxon>
        <taxon>Kordia</taxon>
    </lineage>
</organism>
<dbReference type="RefSeq" id="WP_187563079.1">
    <property type="nucleotide sequence ID" value="NZ_JACGWS010000009.1"/>
</dbReference>
<keyword evidence="3" id="KW-1185">Reference proteome</keyword>
<feature type="compositionally biased region" description="Basic and acidic residues" evidence="1">
    <location>
        <begin position="183"/>
        <end position="199"/>
    </location>
</feature>
<proteinExistence type="predicted"/>
<evidence type="ECO:0000256" key="1">
    <source>
        <dbReference type="SAM" id="MobiDB-lite"/>
    </source>
</evidence>
<dbReference type="EMBL" id="JACGWS010000009">
    <property type="protein sequence ID" value="MBC8756039.1"/>
    <property type="molecule type" value="Genomic_DNA"/>
</dbReference>
<gene>
    <name evidence="2" type="ORF">H2O64_15280</name>
</gene>
<dbReference type="SUPFAM" id="SSF82185">
    <property type="entry name" value="Histone H3 K4-specific methyltransferase SET7/9 N-terminal domain"/>
    <property type="match status" value="1"/>
</dbReference>
<accession>A0ABR7QBV5</accession>
<sequence length="199" mass="23631">MKFILTAFFILILLPQKRIINDQNFDYEFYISQEKIKKPKSDRIYYWYRSGEIHQSTSAIGGDILVDNYQKFYKTKQLAEKGNFNDGLKHGTWQNWFENGTLQQVKEWKKGIPHGKFALYTTDGNKIEEGRYKNGQKQGTWIDYIKKDTLHYSSGKIIPKKVKDTLKREPFLKRIFKRKKKKSSENKDSKKVNKDVETT</sequence>
<reference evidence="2 3" key="1">
    <citation type="submission" date="2020-07" db="EMBL/GenBank/DDBJ databases">
        <title>Description of Kordia aestuariivivens sp. nov., isolated from a tidal flat.</title>
        <authorList>
            <person name="Park S."/>
            <person name="Yoon J.-H."/>
        </authorList>
    </citation>
    <scope>NUCLEOTIDE SEQUENCE [LARGE SCALE GENOMIC DNA]</scope>
    <source>
        <strain evidence="2 3">YSTF-M3</strain>
    </source>
</reference>